<evidence type="ECO:0000313" key="3">
    <source>
        <dbReference type="Proteomes" id="UP000612362"/>
    </source>
</evidence>
<dbReference type="EMBL" id="BNJF01000008">
    <property type="protein sequence ID" value="GHO50479.1"/>
    <property type="molecule type" value="Genomic_DNA"/>
</dbReference>
<dbReference type="InterPro" id="IPR037401">
    <property type="entry name" value="SnoaL-like"/>
</dbReference>
<dbReference type="Gene3D" id="3.10.450.50">
    <property type="match status" value="2"/>
</dbReference>
<name>A0A8J3IEF3_9CHLR</name>
<dbReference type="GO" id="GO:0030638">
    <property type="term" value="P:polyketide metabolic process"/>
    <property type="evidence" value="ECO:0007669"/>
    <property type="project" value="InterPro"/>
</dbReference>
<dbReference type="SUPFAM" id="SSF54427">
    <property type="entry name" value="NTF2-like"/>
    <property type="match status" value="2"/>
</dbReference>
<keyword evidence="3" id="KW-1185">Reference proteome</keyword>
<evidence type="ECO:0000313" key="2">
    <source>
        <dbReference type="EMBL" id="GHO50479.1"/>
    </source>
</evidence>
<dbReference type="Pfam" id="PF07366">
    <property type="entry name" value="SnoaL"/>
    <property type="match status" value="1"/>
</dbReference>
<evidence type="ECO:0000259" key="1">
    <source>
        <dbReference type="Pfam" id="PF12680"/>
    </source>
</evidence>
<reference evidence="2" key="1">
    <citation type="submission" date="2020-10" db="EMBL/GenBank/DDBJ databases">
        <title>Taxonomic study of unclassified bacteria belonging to the class Ktedonobacteria.</title>
        <authorList>
            <person name="Yabe S."/>
            <person name="Wang C.M."/>
            <person name="Zheng Y."/>
            <person name="Sakai Y."/>
            <person name="Cavaletti L."/>
            <person name="Monciardini P."/>
            <person name="Donadio S."/>
        </authorList>
    </citation>
    <scope>NUCLEOTIDE SEQUENCE</scope>
    <source>
        <strain evidence="2">SOSP1-1</strain>
    </source>
</reference>
<dbReference type="Proteomes" id="UP000612362">
    <property type="component" value="Unassembled WGS sequence"/>
</dbReference>
<organism evidence="2 3">
    <name type="scientific">Ktedonospora formicarum</name>
    <dbReference type="NCBI Taxonomy" id="2778364"/>
    <lineage>
        <taxon>Bacteria</taxon>
        <taxon>Bacillati</taxon>
        <taxon>Chloroflexota</taxon>
        <taxon>Ktedonobacteria</taxon>
        <taxon>Ktedonobacterales</taxon>
        <taxon>Ktedonobacteraceae</taxon>
        <taxon>Ktedonospora</taxon>
    </lineage>
</organism>
<protein>
    <recommendedName>
        <fullName evidence="1">SnoaL-like domain-containing protein</fullName>
    </recommendedName>
</protein>
<comment type="caution">
    <text evidence="2">The sequence shown here is derived from an EMBL/GenBank/DDBJ whole genome shotgun (WGS) entry which is preliminary data.</text>
</comment>
<dbReference type="AlphaFoldDB" id="A0A8J3IEF3"/>
<accession>A0A8J3IEF3</accession>
<proteinExistence type="predicted"/>
<gene>
    <name evidence="2" type="ORF">KSX_86420</name>
</gene>
<dbReference type="InterPro" id="IPR032710">
    <property type="entry name" value="NTF2-like_dom_sf"/>
</dbReference>
<dbReference type="PANTHER" id="PTHR38436:SF1">
    <property type="entry name" value="ESTER CYCLASE"/>
    <property type="match status" value="1"/>
</dbReference>
<feature type="domain" description="SnoaL-like" evidence="1">
    <location>
        <begin position="13"/>
        <end position="105"/>
    </location>
</feature>
<sequence length="281" mass="31051">MTKATDNKALVLEAFNTLFNKRDYKAAEKFWSPRYIQHSAHIAPGREGLFNLVRSNPAELHYENALIVAEGEYVFLHGRFTGNGQPRAWIAADIVRIADGVLAEHWDVLQDEVTKEESKSGLPMFGTSFAEPARQAAPATAASQLTVEQARAIVAPLYDALNQPAKKDVNALLAKAANPDYKSFHTNEDGLTRDQLADVFKNMGSVIPDLHWTIKDIQTLGDQIIVRGEATGTPIGEFWGAKPTGKSFKTMAIDIFTVKNGKLASAYHIENWMTALQQLNK</sequence>
<dbReference type="PANTHER" id="PTHR38436">
    <property type="entry name" value="POLYKETIDE CYCLASE SNOAL-LIKE DOMAIN"/>
    <property type="match status" value="1"/>
</dbReference>
<dbReference type="Pfam" id="PF12680">
    <property type="entry name" value="SnoaL_2"/>
    <property type="match status" value="1"/>
</dbReference>
<dbReference type="InterPro" id="IPR009959">
    <property type="entry name" value="Cyclase_SnoaL-like"/>
</dbReference>